<dbReference type="Proteomes" id="UP000324800">
    <property type="component" value="Unassembled WGS sequence"/>
</dbReference>
<evidence type="ECO:0000313" key="7">
    <source>
        <dbReference type="Proteomes" id="UP000324800"/>
    </source>
</evidence>
<reference evidence="6 7" key="1">
    <citation type="submission" date="2019-03" db="EMBL/GenBank/DDBJ databases">
        <title>Single cell metagenomics reveals metabolic interactions within the superorganism composed of flagellate Streblomastix strix and complex community of Bacteroidetes bacteria on its surface.</title>
        <authorList>
            <person name="Treitli S.C."/>
            <person name="Kolisko M."/>
            <person name="Husnik F."/>
            <person name="Keeling P."/>
            <person name="Hampl V."/>
        </authorList>
    </citation>
    <scope>NUCLEOTIDE SEQUENCE [LARGE SCALE GENOMIC DNA]</scope>
    <source>
        <strain evidence="6">ST1C</strain>
    </source>
</reference>
<dbReference type="GO" id="GO:0005524">
    <property type="term" value="F:ATP binding"/>
    <property type="evidence" value="ECO:0007669"/>
    <property type="project" value="UniProtKB-UniRule"/>
</dbReference>
<sequence>MEESKLLENLGFQVFETIGEGSYGKVFLVQIPGSEIGIVAAKVIKNEDFLEREWEAAGVVENDPQNSSPFIIKNIAMKNFEKFTVILYEYANLRDFQRIVDSKINIPLPIVRAIMKQLFEGLRFVHSKGIVHRDIKPGNILLHNPPGTELVILKIADFGEAKVKQLNQRTELMTVAGTIKFMSPELLLAKNVGQVKADAKIDIWSLGILLYRLVTHQWPYESYTINQLQAEVAILEFMKEQQRTGHLLRPPTIIDNNLWDLIVRMLSFNPINRISAAEALQHPFFTKRLLGMLIHKQIQLKFKDKQFHVQIIKEYKLQHLLLQLSNQI</sequence>
<gene>
    <name evidence="6" type="ORF">EZS28_007118</name>
</gene>
<dbReference type="GO" id="GO:0004674">
    <property type="term" value="F:protein serine/threonine kinase activity"/>
    <property type="evidence" value="ECO:0007669"/>
    <property type="project" value="UniProtKB-KW"/>
</dbReference>
<keyword evidence="2 3" id="KW-0067">ATP-binding</keyword>
<dbReference type="CDD" id="cd14014">
    <property type="entry name" value="STKc_PknB_like"/>
    <property type="match status" value="1"/>
</dbReference>
<dbReference type="InterPro" id="IPR000719">
    <property type="entry name" value="Prot_kinase_dom"/>
</dbReference>
<dbReference type="PROSITE" id="PS00108">
    <property type="entry name" value="PROTEIN_KINASE_ST"/>
    <property type="match status" value="1"/>
</dbReference>
<name>A0A5J4WS04_9EUKA</name>
<feature type="binding site" evidence="3">
    <location>
        <position position="42"/>
    </location>
    <ligand>
        <name>ATP</name>
        <dbReference type="ChEBI" id="CHEBI:30616"/>
    </ligand>
</feature>
<comment type="caution">
    <text evidence="6">The sequence shown here is derived from an EMBL/GenBank/DDBJ whole genome shotgun (WGS) entry which is preliminary data.</text>
</comment>
<dbReference type="GO" id="GO:0010506">
    <property type="term" value="P:regulation of autophagy"/>
    <property type="evidence" value="ECO:0007669"/>
    <property type="project" value="InterPro"/>
</dbReference>
<accession>A0A5J4WS04</accession>
<evidence type="ECO:0000259" key="5">
    <source>
        <dbReference type="PROSITE" id="PS50011"/>
    </source>
</evidence>
<proteinExistence type="inferred from homology"/>
<dbReference type="SUPFAM" id="SSF56112">
    <property type="entry name" value="Protein kinase-like (PK-like)"/>
    <property type="match status" value="1"/>
</dbReference>
<organism evidence="6 7">
    <name type="scientific">Streblomastix strix</name>
    <dbReference type="NCBI Taxonomy" id="222440"/>
    <lineage>
        <taxon>Eukaryota</taxon>
        <taxon>Metamonada</taxon>
        <taxon>Preaxostyla</taxon>
        <taxon>Oxymonadida</taxon>
        <taxon>Streblomastigidae</taxon>
        <taxon>Streblomastix</taxon>
    </lineage>
</organism>
<dbReference type="PROSITE" id="PS50011">
    <property type="entry name" value="PROTEIN_KINASE_DOM"/>
    <property type="match status" value="1"/>
</dbReference>
<keyword evidence="6" id="KW-0808">Transferase</keyword>
<evidence type="ECO:0000256" key="2">
    <source>
        <dbReference type="ARBA" id="ARBA00022840"/>
    </source>
</evidence>
<evidence type="ECO:0000256" key="3">
    <source>
        <dbReference type="PROSITE-ProRule" id="PRU10141"/>
    </source>
</evidence>
<keyword evidence="1 3" id="KW-0547">Nucleotide-binding</keyword>
<dbReference type="OrthoDB" id="6513151at2759"/>
<keyword evidence="4" id="KW-0723">Serine/threonine-protein kinase</keyword>
<dbReference type="Gene3D" id="1.10.510.10">
    <property type="entry name" value="Transferase(Phosphotransferase) domain 1"/>
    <property type="match status" value="1"/>
</dbReference>
<dbReference type="InterPro" id="IPR008271">
    <property type="entry name" value="Ser/Thr_kinase_AS"/>
</dbReference>
<comment type="similarity">
    <text evidence="4">Belongs to the protein kinase superfamily.</text>
</comment>
<dbReference type="SMART" id="SM00220">
    <property type="entry name" value="S_TKc"/>
    <property type="match status" value="1"/>
</dbReference>
<dbReference type="PANTHER" id="PTHR24348">
    <property type="entry name" value="SERINE/THREONINE-PROTEIN KINASE UNC-51-RELATED"/>
    <property type="match status" value="1"/>
</dbReference>
<evidence type="ECO:0000256" key="4">
    <source>
        <dbReference type="RuleBase" id="RU000304"/>
    </source>
</evidence>
<dbReference type="InterPro" id="IPR045269">
    <property type="entry name" value="Atg1-like"/>
</dbReference>
<keyword evidence="6" id="KW-0418">Kinase</keyword>
<protein>
    <submittedName>
        <fullName evidence="6">Putative CAMK family protein kinase</fullName>
    </submittedName>
</protein>
<dbReference type="Gene3D" id="3.30.200.20">
    <property type="entry name" value="Phosphorylase Kinase, domain 1"/>
    <property type="match status" value="1"/>
</dbReference>
<evidence type="ECO:0000313" key="6">
    <source>
        <dbReference type="EMBL" id="KAA6397356.1"/>
    </source>
</evidence>
<dbReference type="AlphaFoldDB" id="A0A5J4WS04"/>
<dbReference type="Pfam" id="PF00069">
    <property type="entry name" value="Pkinase"/>
    <property type="match status" value="1"/>
</dbReference>
<dbReference type="InterPro" id="IPR011009">
    <property type="entry name" value="Kinase-like_dom_sf"/>
</dbReference>
<dbReference type="InterPro" id="IPR017441">
    <property type="entry name" value="Protein_kinase_ATP_BS"/>
</dbReference>
<feature type="domain" description="Protein kinase" evidence="5">
    <location>
        <begin position="12"/>
        <end position="285"/>
    </location>
</feature>
<evidence type="ECO:0000256" key="1">
    <source>
        <dbReference type="ARBA" id="ARBA00022741"/>
    </source>
</evidence>
<dbReference type="GO" id="GO:0005737">
    <property type="term" value="C:cytoplasm"/>
    <property type="evidence" value="ECO:0007669"/>
    <property type="project" value="TreeGrafter"/>
</dbReference>
<dbReference type="EMBL" id="SNRW01001199">
    <property type="protein sequence ID" value="KAA6397356.1"/>
    <property type="molecule type" value="Genomic_DNA"/>
</dbReference>
<dbReference type="PROSITE" id="PS00107">
    <property type="entry name" value="PROTEIN_KINASE_ATP"/>
    <property type="match status" value="1"/>
</dbReference>